<evidence type="ECO:0000313" key="1">
    <source>
        <dbReference type="EMBL" id="MCD5310837.1"/>
    </source>
</evidence>
<dbReference type="AlphaFoldDB" id="A0A9X1N9H1"/>
<dbReference type="EMBL" id="JAJOMB010000003">
    <property type="protein sequence ID" value="MCD5310837.1"/>
    <property type="molecule type" value="Genomic_DNA"/>
</dbReference>
<accession>A0A9X1N9H1</accession>
<organism evidence="1 2">
    <name type="scientific">Kineosporia babensis</name>
    <dbReference type="NCBI Taxonomy" id="499548"/>
    <lineage>
        <taxon>Bacteria</taxon>
        <taxon>Bacillati</taxon>
        <taxon>Actinomycetota</taxon>
        <taxon>Actinomycetes</taxon>
        <taxon>Kineosporiales</taxon>
        <taxon>Kineosporiaceae</taxon>
        <taxon>Kineosporia</taxon>
    </lineage>
</organism>
<dbReference type="Proteomes" id="UP001138997">
    <property type="component" value="Unassembled WGS sequence"/>
</dbReference>
<reference evidence="1" key="1">
    <citation type="submission" date="2021-11" db="EMBL/GenBank/DDBJ databases">
        <title>Streptomyces corallinus and Kineosporia corallina sp. nov., two new coral-derived marine actinobacteria.</title>
        <authorList>
            <person name="Buangrab K."/>
            <person name="Sutthacheep M."/>
            <person name="Yeemin T."/>
            <person name="Harunari E."/>
            <person name="Igarashi Y."/>
            <person name="Sripreechasak P."/>
            <person name="Kanchanasin P."/>
            <person name="Tanasupawat S."/>
            <person name="Phongsopitanun W."/>
        </authorList>
    </citation>
    <scope>NUCLEOTIDE SEQUENCE</scope>
    <source>
        <strain evidence="1">JCM 31032</strain>
    </source>
</reference>
<name>A0A9X1N9H1_9ACTN</name>
<gene>
    <name evidence="1" type="ORF">LR394_08020</name>
</gene>
<comment type="caution">
    <text evidence="1">The sequence shown here is derived from an EMBL/GenBank/DDBJ whole genome shotgun (WGS) entry which is preliminary data.</text>
</comment>
<dbReference type="RefSeq" id="WP_231440013.1">
    <property type="nucleotide sequence ID" value="NZ_JAJOMB010000003.1"/>
</dbReference>
<protein>
    <submittedName>
        <fullName evidence="1">Uncharacterized protein</fullName>
    </submittedName>
</protein>
<keyword evidence="2" id="KW-1185">Reference proteome</keyword>
<evidence type="ECO:0000313" key="2">
    <source>
        <dbReference type="Proteomes" id="UP001138997"/>
    </source>
</evidence>
<proteinExistence type="predicted"/>
<sequence length="212" mass="22876">MTRQGPKCGAVKRDGSGDTCTQAAGWGTDHPGIGGCKLHGGSTQNHRRAARNEQARRDVIEFGLELDISPAEALLQEVRRSAGVVAWLGERIREVVGEDPAALIWGAKSETRQTGRTAEGPVDTTTTAEAAGVNLWWELWSKERAHLIKAAAAAHAAGVAEHQIRIAEQFGERMGQLMVRSHEEAGLHLEVDQMRRLMQAVAANLHILEGAA</sequence>